<accession>A0A2S0VYB0</accession>
<evidence type="ECO:0000256" key="1">
    <source>
        <dbReference type="SAM" id="Phobius"/>
    </source>
</evidence>
<proteinExistence type="predicted"/>
<organism evidence="2 3">
    <name type="scientific">Saccharobesus litoralis</name>
    <dbReference type="NCBI Taxonomy" id="2172099"/>
    <lineage>
        <taxon>Bacteria</taxon>
        <taxon>Pseudomonadati</taxon>
        <taxon>Pseudomonadota</taxon>
        <taxon>Gammaproteobacteria</taxon>
        <taxon>Alteromonadales</taxon>
        <taxon>Alteromonadaceae</taxon>
        <taxon>Saccharobesus</taxon>
    </lineage>
</organism>
<dbReference type="RefSeq" id="WP_108605220.1">
    <property type="nucleotide sequence ID" value="NZ_CP026605.1"/>
</dbReference>
<name>A0A2S0VYB0_9ALTE</name>
<evidence type="ECO:0000313" key="2">
    <source>
        <dbReference type="EMBL" id="AWB69183.1"/>
    </source>
</evidence>
<feature type="transmembrane region" description="Helical" evidence="1">
    <location>
        <begin position="19"/>
        <end position="35"/>
    </location>
</feature>
<dbReference type="AlphaFoldDB" id="A0A2S0VYB0"/>
<gene>
    <name evidence="2" type="ORF">C2869_22025</name>
</gene>
<protein>
    <recommendedName>
        <fullName evidence="4">DUF1570 domain-containing protein</fullName>
    </recommendedName>
</protein>
<reference evidence="2 3" key="1">
    <citation type="submission" date="2018-01" db="EMBL/GenBank/DDBJ databases">
        <title>Genome sequence of a Cantenovulum-like bacteria.</title>
        <authorList>
            <person name="Tan W.R."/>
            <person name="Lau N.-S."/>
            <person name="Go F."/>
            <person name="Amirul A.-A.A."/>
        </authorList>
    </citation>
    <scope>NUCLEOTIDE SEQUENCE [LARGE SCALE GENOMIC DNA]</scope>
    <source>
        <strain evidence="2 3">CCB-QB4</strain>
        <plasmid evidence="3">Plasmid unnamed1</plasmid>
    </source>
</reference>
<evidence type="ECO:0000313" key="3">
    <source>
        <dbReference type="Proteomes" id="UP000244441"/>
    </source>
</evidence>
<keyword evidence="1" id="KW-0472">Membrane</keyword>
<dbReference type="EMBL" id="CP026605">
    <property type="protein sequence ID" value="AWB69183.1"/>
    <property type="molecule type" value="Genomic_DNA"/>
</dbReference>
<keyword evidence="3" id="KW-1185">Reference proteome</keyword>
<keyword evidence="2" id="KW-0614">Plasmid</keyword>
<dbReference type="KEGG" id="cate:C2869_22025"/>
<dbReference type="Proteomes" id="UP000244441">
    <property type="component" value="Plasmid unnamed1"/>
</dbReference>
<keyword evidence="1" id="KW-0812">Transmembrane</keyword>
<geneLocation type="plasmid" evidence="2">
    <name>unnamed1</name>
</geneLocation>
<keyword evidence="1" id="KW-1133">Transmembrane helix</keyword>
<sequence>MQNDKDHHDGSTSIGKGKIILLIIVLAISVFVYYHKTHQAAAQAPATVTQVNPENTPSVLADNPAVEIDDNNSSMTNTNQATKPQNPRFFADFKVINNCPVEKDKNTTQMLNTLLQRAYVDEKYTTKQWQVDDLLTLKALFPRNISQEYWPNVIDRLKLILKYYHLKLNTRLYEPSTIYLIVIRDREEYLQILDQLSFDGKHSQGVYFSSTNLAFVNYKTSQQAQITALHESVHRLNQHFYGYTARWLNEGLAQYLANLLLLNKVDLDFSQLKSDIDPYTLINAYHHQPWQGEEYAQLYPAALKLTAFLLQIEQGERRWQKILDMESVKKCQMLSRDDYSDWVLEDMYNPYLTYDEWESLMATQ</sequence>
<dbReference type="OrthoDB" id="256673at2"/>
<evidence type="ECO:0008006" key="4">
    <source>
        <dbReference type="Google" id="ProtNLM"/>
    </source>
</evidence>